<dbReference type="EMBL" id="ADNW02000008">
    <property type="protein sequence ID" value="EGD24633.1"/>
    <property type="molecule type" value="Genomic_DNA"/>
</dbReference>
<protein>
    <recommendedName>
        <fullName evidence="5">DUF4352 domain-containing protein</fullName>
    </recommendedName>
</protein>
<dbReference type="PROSITE" id="PS51257">
    <property type="entry name" value="PROKAR_LIPOPROTEIN"/>
    <property type="match status" value="1"/>
</dbReference>
<evidence type="ECO:0000256" key="2">
    <source>
        <dbReference type="SAM" id="SignalP"/>
    </source>
</evidence>
<feature type="region of interest" description="Disordered" evidence="1">
    <location>
        <begin position="182"/>
        <end position="202"/>
    </location>
</feature>
<keyword evidence="2" id="KW-0732">Signal</keyword>
<dbReference type="Proteomes" id="UP000004245">
    <property type="component" value="Unassembled WGS sequence"/>
</dbReference>
<feature type="compositionally biased region" description="Low complexity" evidence="1">
    <location>
        <begin position="186"/>
        <end position="202"/>
    </location>
</feature>
<evidence type="ECO:0008006" key="5">
    <source>
        <dbReference type="Google" id="ProtNLM"/>
    </source>
</evidence>
<evidence type="ECO:0000313" key="3">
    <source>
        <dbReference type="EMBL" id="EGD24633.1"/>
    </source>
</evidence>
<organism evidence="3 4">
    <name type="scientific">Prescottella equi ATCC 33707</name>
    <dbReference type="NCBI Taxonomy" id="525370"/>
    <lineage>
        <taxon>Bacteria</taxon>
        <taxon>Bacillati</taxon>
        <taxon>Actinomycetota</taxon>
        <taxon>Actinomycetes</taxon>
        <taxon>Mycobacteriales</taxon>
        <taxon>Nocardiaceae</taxon>
        <taxon>Prescottella</taxon>
    </lineage>
</organism>
<name>E9T050_RHOHA</name>
<evidence type="ECO:0000256" key="1">
    <source>
        <dbReference type="SAM" id="MobiDB-lite"/>
    </source>
</evidence>
<sequence length="296" mass="30564">MPGMKRTIATIALSATAALVLGGCSSSDSKSTEEAAITSAVSISTTTTTTTAGAGVRKPSEEATSETYGIATKITDVSAVDTAYGPAVVVTIDLRNDSDKTFEDYNWPTPQLSHGPRGLPAERIVSFSDKLGDGVNGNIPPGGSRVVREGYKVSMDDMRDATLSVGSIIWRGDFTVPLTNSAATESPMSSNPSAAAASPSAAARDFGSMLDEGARNQVAERPDEAEAFAKRASSIVGETATTTEAQMLANLVCMSFEAGDTAEETAQSLANDMGAPVGKMRELVSAATEYRCPGKG</sequence>
<gene>
    <name evidence="3" type="ORF">HMPREF0724_11751</name>
</gene>
<dbReference type="OrthoDB" id="4547304at2"/>
<dbReference type="AlphaFoldDB" id="E9T050"/>
<comment type="caution">
    <text evidence="3">The sequence shown here is derived from an EMBL/GenBank/DDBJ whole genome shotgun (WGS) entry which is preliminary data.</text>
</comment>
<accession>E9T050</accession>
<evidence type="ECO:0000313" key="4">
    <source>
        <dbReference type="Proteomes" id="UP000004245"/>
    </source>
</evidence>
<keyword evidence="4" id="KW-1185">Reference proteome</keyword>
<dbReference type="HOGENOM" id="CLU_939672_0_0_11"/>
<proteinExistence type="predicted"/>
<feature type="signal peptide" evidence="2">
    <location>
        <begin position="1"/>
        <end position="17"/>
    </location>
</feature>
<feature type="chain" id="PRO_5038652304" description="DUF4352 domain-containing protein" evidence="2">
    <location>
        <begin position="18"/>
        <end position="296"/>
    </location>
</feature>
<reference evidence="3" key="1">
    <citation type="submission" date="2011-01" db="EMBL/GenBank/DDBJ databases">
        <authorList>
            <person name="Muzny D."/>
            <person name="Qin X."/>
            <person name="Buhay C."/>
            <person name="Dugan-Rocha S."/>
            <person name="Ding Y."/>
            <person name="Chen G."/>
            <person name="Hawes A."/>
            <person name="Holder M."/>
            <person name="Jhangiani S."/>
            <person name="Johnson A."/>
            <person name="Khan Z."/>
            <person name="Li Z."/>
            <person name="Liu W."/>
            <person name="Liu X."/>
            <person name="Perez L."/>
            <person name="Shen H."/>
            <person name="Wang Q."/>
            <person name="Watt J."/>
            <person name="Xi L."/>
            <person name="Xin Y."/>
            <person name="Zhou J."/>
            <person name="Deng J."/>
            <person name="Jiang H."/>
            <person name="Liu Y."/>
            <person name="Qu J."/>
            <person name="Song X.-Z."/>
            <person name="Zhang L."/>
            <person name="Villasana D."/>
            <person name="Johnson A."/>
            <person name="Liu J."/>
            <person name="Liyanage D."/>
            <person name="Lorensuhewa L."/>
            <person name="Robinson T."/>
            <person name="Song A."/>
            <person name="Song B.-B."/>
            <person name="Dinh H."/>
            <person name="Thornton R."/>
            <person name="Coyle M."/>
            <person name="Francisco L."/>
            <person name="Jackson L."/>
            <person name="Javaid M."/>
            <person name="Korchina V."/>
            <person name="Kovar C."/>
            <person name="Mata R."/>
            <person name="Mathew T."/>
            <person name="Ngo R."/>
            <person name="Nguyen L."/>
            <person name="Nguyen N."/>
            <person name="Okwuonu G."/>
            <person name="Ongeri F."/>
            <person name="Pham C."/>
            <person name="Simmons D."/>
            <person name="Wilczek-Boney K."/>
            <person name="Hale W."/>
            <person name="Jakkamsetti A."/>
            <person name="Pham P."/>
            <person name="Ruth R."/>
            <person name="San Lucas F."/>
            <person name="Warren J."/>
            <person name="Zhang J."/>
            <person name="Zhao Z."/>
            <person name="Zhou C."/>
            <person name="Zhu D."/>
            <person name="Lee S."/>
            <person name="Bess C."/>
            <person name="Blankenburg K."/>
            <person name="Forbes L."/>
            <person name="Fu Q."/>
            <person name="Gubbala S."/>
            <person name="Hirani K."/>
            <person name="Jayaseelan J.C."/>
            <person name="Lara F."/>
            <person name="Munidasa M."/>
            <person name="Palculict T."/>
            <person name="Patil S."/>
            <person name="Pu L.-L."/>
            <person name="Saada N."/>
            <person name="Tang L."/>
            <person name="Weissenberger G."/>
            <person name="Zhu Y."/>
            <person name="Hemphill L."/>
            <person name="Shang Y."/>
            <person name="Youmans B."/>
            <person name="Ayvaz T."/>
            <person name="Ross M."/>
            <person name="Santibanez J."/>
            <person name="Aqrawi P."/>
            <person name="Gross S."/>
            <person name="Joshi V."/>
            <person name="Fowler G."/>
            <person name="Nazareth L."/>
            <person name="Reid J."/>
            <person name="Worley K."/>
            <person name="Petrosino J."/>
            <person name="Highlander S."/>
            <person name="Gibbs R."/>
        </authorList>
    </citation>
    <scope>NUCLEOTIDE SEQUENCE [LARGE SCALE GENOMIC DNA]</scope>
    <source>
        <strain evidence="3">ATCC 33707</strain>
    </source>
</reference>